<dbReference type="Proteomes" id="UP000324376">
    <property type="component" value="Unassembled WGS sequence"/>
</dbReference>
<proteinExistence type="predicted"/>
<comment type="caution">
    <text evidence="2">The sequence shown here is derived from an EMBL/GenBank/DDBJ whole genome shotgun (WGS) entry which is preliminary data.</text>
</comment>
<keyword evidence="1" id="KW-1133">Transmembrane helix</keyword>
<feature type="transmembrane region" description="Helical" evidence="1">
    <location>
        <begin position="12"/>
        <end position="32"/>
    </location>
</feature>
<reference evidence="2 3" key="1">
    <citation type="submission" date="2019-07" db="EMBL/GenBank/DDBJ databases">
        <title>Genomic Encyclopedia of Archaeal and Bacterial Type Strains, Phase II (KMG-II): from individual species to whole genera.</title>
        <authorList>
            <person name="Goeker M."/>
        </authorList>
    </citation>
    <scope>NUCLEOTIDE SEQUENCE [LARGE SCALE GENOMIC DNA]</scope>
    <source>
        <strain evidence="2 3">DSM 17527</strain>
    </source>
</reference>
<dbReference type="EMBL" id="VNHU01000006">
    <property type="protein sequence ID" value="TYP72828.1"/>
    <property type="molecule type" value="Genomic_DNA"/>
</dbReference>
<organism evidence="2 3">
    <name type="scientific">Aquimarina intermedia</name>
    <dbReference type="NCBI Taxonomy" id="350814"/>
    <lineage>
        <taxon>Bacteria</taxon>
        <taxon>Pseudomonadati</taxon>
        <taxon>Bacteroidota</taxon>
        <taxon>Flavobacteriia</taxon>
        <taxon>Flavobacteriales</taxon>
        <taxon>Flavobacteriaceae</taxon>
        <taxon>Aquimarina</taxon>
    </lineage>
</organism>
<keyword evidence="1" id="KW-0472">Membrane</keyword>
<dbReference type="OrthoDB" id="1162721at2"/>
<accession>A0A5S5C2J2</accession>
<sequence length="133" mass="14992">MEPTHHKQSNGVATGCIMLIVLFIIIIVTSIVTQSNSKEILENNYKKNTKSHSKTKALLHSQPLVIKKLKIPSSAIFGESIEHVTIINDSTFRVINYVDSQTLKAFTTRNYYSCTVIFANDGKIYSKDLIFIE</sequence>
<gene>
    <name evidence="2" type="ORF">BD809_10676</name>
</gene>
<evidence type="ECO:0000313" key="3">
    <source>
        <dbReference type="Proteomes" id="UP000324376"/>
    </source>
</evidence>
<keyword evidence="3" id="KW-1185">Reference proteome</keyword>
<evidence type="ECO:0000313" key="2">
    <source>
        <dbReference type="EMBL" id="TYP72828.1"/>
    </source>
</evidence>
<keyword evidence="1" id="KW-0812">Transmembrane</keyword>
<dbReference type="AlphaFoldDB" id="A0A5S5C2J2"/>
<name>A0A5S5C2J2_9FLAO</name>
<protein>
    <submittedName>
        <fullName evidence="2">Uncharacterized protein</fullName>
    </submittedName>
</protein>
<dbReference type="RefSeq" id="WP_148782864.1">
    <property type="nucleotide sequence ID" value="NZ_VNHU01000006.1"/>
</dbReference>
<evidence type="ECO:0000256" key="1">
    <source>
        <dbReference type="SAM" id="Phobius"/>
    </source>
</evidence>